<dbReference type="GO" id="GO:0003700">
    <property type="term" value="F:DNA-binding transcription factor activity"/>
    <property type="evidence" value="ECO:0007669"/>
    <property type="project" value="InterPro"/>
</dbReference>
<comment type="caution">
    <text evidence="8">The sequence shown here is derived from an EMBL/GenBank/DDBJ whole genome shotgun (WGS) entry which is preliminary data.</text>
</comment>
<keyword evidence="2" id="KW-0805">Transcription regulation</keyword>
<dbReference type="Proteomes" id="UP001497480">
    <property type="component" value="Unassembled WGS sequence"/>
</dbReference>
<name>A0AAV1XD61_LUPLU</name>
<dbReference type="PANTHER" id="PTHR46373">
    <property type="entry name" value="PROTEIN RKD4"/>
    <property type="match status" value="1"/>
</dbReference>
<evidence type="ECO:0000256" key="6">
    <source>
        <dbReference type="ARBA" id="ARBA00023242"/>
    </source>
</evidence>
<dbReference type="EMBL" id="CAXHTB010000014">
    <property type="protein sequence ID" value="CAL0319521.1"/>
    <property type="molecule type" value="Genomic_DNA"/>
</dbReference>
<accession>A0AAV1XD61</accession>
<evidence type="ECO:0000313" key="9">
    <source>
        <dbReference type="Proteomes" id="UP001497480"/>
    </source>
</evidence>
<keyword evidence="4" id="KW-0238">DNA-binding</keyword>
<dbReference type="PROSITE" id="PS51519">
    <property type="entry name" value="RWP_RK"/>
    <property type="match status" value="1"/>
</dbReference>
<proteinExistence type="predicted"/>
<evidence type="ECO:0000256" key="4">
    <source>
        <dbReference type="ARBA" id="ARBA00023125"/>
    </source>
</evidence>
<reference evidence="8 9" key="1">
    <citation type="submission" date="2024-03" db="EMBL/GenBank/DDBJ databases">
        <authorList>
            <person name="Martinez-Hernandez J."/>
        </authorList>
    </citation>
    <scope>NUCLEOTIDE SEQUENCE [LARGE SCALE GENOMIC DNA]</scope>
</reference>
<organism evidence="8 9">
    <name type="scientific">Lupinus luteus</name>
    <name type="common">European yellow lupine</name>
    <dbReference type="NCBI Taxonomy" id="3873"/>
    <lineage>
        <taxon>Eukaryota</taxon>
        <taxon>Viridiplantae</taxon>
        <taxon>Streptophyta</taxon>
        <taxon>Embryophyta</taxon>
        <taxon>Tracheophyta</taxon>
        <taxon>Spermatophyta</taxon>
        <taxon>Magnoliopsida</taxon>
        <taxon>eudicotyledons</taxon>
        <taxon>Gunneridae</taxon>
        <taxon>Pentapetalae</taxon>
        <taxon>rosids</taxon>
        <taxon>fabids</taxon>
        <taxon>Fabales</taxon>
        <taxon>Fabaceae</taxon>
        <taxon>Papilionoideae</taxon>
        <taxon>50 kb inversion clade</taxon>
        <taxon>genistoids sensu lato</taxon>
        <taxon>core genistoids</taxon>
        <taxon>Genisteae</taxon>
        <taxon>Lupinus</taxon>
    </lineage>
</organism>
<evidence type="ECO:0000256" key="1">
    <source>
        <dbReference type="ARBA" id="ARBA00004049"/>
    </source>
</evidence>
<dbReference type="PANTHER" id="PTHR46373:SF20">
    <property type="entry name" value="PROTEIN RKD1"/>
    <property type="match status" value="1"/>
</dbReference>
<evidence type="ECO:0000256" key="5">
    <source>
        <dbReference type="ARBA" id="ARBA00023163"/>
    </source>
</evidence>
<keyword evidence="6" id="KW-0539">Nucleus</keyword>
<evidence type="ECO:0000313" key="8">
    <source>
        <dbReference type="EMBL" id="CAL0319521.1"/>
    </source>
</evidence>
<dbReference type="Pfam" id="PF02042">
    <property type="entry name" value="RWP-RK"/>
    <property type="match status" value="1"/>
</dbReference>
<gene>
    <name evidence="8" type="ORF">LLUT_LOCUS20581</name>
</gene>
<dbReference type="AlphaFoldDB" id="A0AAV1XD61"/>
<dbReference type="InterPro" id="IPR044607">
    <property type="entry name" value="RKD-like"/>
</dbReference>
<evidence type="ECO:0000259" key="7">
    <source>
        <dbReference type="PROSITE" id="PS51519"/>
    </source>
</evidence>
<evidence type="ECO:0000256" key="3">
    <source>
        <dbReference type="ARBA" id="ARBA00023054"/>
    </source>
</evidence>
<feature type="domain" description="RWP-RK" evidence="7">
    <location>
        <begin position="159"/>
        <end position="244"/>
    </location>
</feature>
<keyword evidence="9" id="KW-1185">Reference proteome</keyword>
<protein>
    <recommendedName>
        <fullName evidence="7">RWP-RK domain-containing protein</fullName>
    </recommendedName>
</protein>
<dbReference type="InterPro" id="IPR003035">
    <property type="entry name" value="RWP-RK_dom"/>
</dbReference>
<keyword evidence="5" id="KW-0804">Transcription</keyword>
<keyword evidence="3" id="KW-0175">Coiled coil</keyword>
<evidence type="ECO:0000256" key="2">
    <source>
        <dbReference type="ARBA" id="ARBA00023015"/>
    </source>
</evidence>
<sequence length="281" mass="32859">MEFHSHSQHVFPNFEVAQRDNWFFSPQQTETDKMMEFSPWDNLLEFDFAPNFPYRSNQHIFNGSPELDNLNFDDINIPPLDENFGFEHKPLMNVIVPQPPPPYGFGEEGLATCIKEEVMENNEDMLLFPNSNMKKRACAWEFEETKKKVEENNGDMLCLPNTNSKISSKKHRSCALEFEDIKKHFGVPITEAAKELNIGVTLLKRRCRELNIMRWPHRKLKSLKLLIDNVKEMGLSNEVALLEQHIKMLEQVPGMELTEETKKLRQACFKANFKRRRCLGL</sequence>
<dbReference type="GO" id="GO:0003677">
    <property type="term" value="F:DNA binding"/>
    <property type="evidence" value="ECO:0007669"/>
    <property type="project" value="UniProtKB-KW"/>
</dbReference>
<comment type="function">
    <text evidence="1">Putative transcription factor.</text>
</comment>